<protein>
    <recommendedName>
        <fullName evidence="3">F-BAR domain-containing protein</fullName>
    </recommendedName>
</protein>
<dbReference type="AlphaFoldDB" id="A0A7J7KSM8"/>
<dbReference type="EMBL" id="VXIV02000069">
    <property type="protein sequence ID" value="KAF6041157.1"/>
    <property type="molecule type" value="Genomic_DNA"/>
</dbReference>
<dbReference type="OrthoDB" id="6283704at2759"/>
<reference evidence="1" key="1">
    <citation type="submission" date="2020-06" db="EMBL/GenBank/DDBJ databases">
        <title>Draft genome of Bugula neritina, a colonial animal packing powerful symbionts and potential medicines.</title>
        <authorList>
            <person name="Rayko M."/>
        </authorList>
    </citation>
    <scope>NUCLEOTIDE SEQUENCE [LARGE SCALE GENOMIC DNA]</scope>
    <source>
        <strain evidence="1">Kwan_BN1</strain>
    </source>
</reference>
<proteinExistence type="predicted"/>
<sequence length="294" mass="33698">MQYTYQDLYQACQFEAIQEHINGTLRLAKLAVSEFVGSLSTLNDRFSSELKNLVSHFQQKTSDELLTQKNRYLFDKSTLLGCWEKLLNEVTNDAKRHEIFSTKMSSQTVKKLLCSINCTQAQVVELSSFKGKLDEMCDSTAGDLHKSYEHYRDCYSVAKKNETEKLYQSCVDAHNQYIIKLISFNKLQREYHTQGVPQVLQQLESTQTETMLSISDSIQTLVSSLINMNREQITGYEGVNSLCEDVDPKFDISRFVKSQNPTQNNYQQNLQSFVPGLSHSHAPRVRTITTILLC</sequence>
<evidence type="ECO:0000313" key="1">
    <source>
        <dbReference type="EMBL" id="KAF6041157.1"/>
    </source>
</evidence>
<organism evidence="1 2">
    <name type="scientific">Bugula neritina</name>
    <name type="common">Brown bryozoan</name>
    <name type="synonym">Sertularia neritina</name>
    <dbReference type="NCBI Taxonomy" id="10212"/>
    <lineage>
        <taxon>Eukaryota</taxon>
        <taxon>Metazoa</taxon>
        <taxon>Spiralia</taxon>
        <taxon>Lophotrochozoa</taxon>
        <taxon>Bryozoa</taxon>
        <taxon>Gymnolaemata</taxon>
        <taxon>Cheilostomatida</taxon>
        <taxon>Flustrina</taxon>
        <taxon>Buguloidea</taxon>
        <taxon>Bugulidae</taxon>
        <taxon>Bugula</taxon>
    </lineage>
</organism>
<dbReference type="Proteomes" id="UP000593567">
    <property type="component" value="Unassembled WGS sequence"/>
</dbReference>
<dbReference type="PANTHER" id="PTHR15735">
    <property type="entry name" value="FCH AND DOUBLE SH3 DOMAINS PROTEIN"/>
    <property type="match status" value="1"/>
</dbReference>
<dbReference type="PANTHER" id="PTHR15735:SF12">
    <property type="entry name" value="CDC42-INTERACTING PROTEIN 4, ISOFORM B"/>
    <property type="match status" value="1"/>
</dbReference>
<comment type="caution">
    <text evidence="1">The sequence shown here is derived from an EMBL/GenBank/DDBJ whole genome shotgun (WGS) entry which is preliminary data.</text>
</comment>
<evidence type="ECO:0008006" key="3">
    <source>
        <dbReference type="Google" id="ProtNLM"/>
    </source>
</evidence>
<keyword evidence="2" id="KW-1185">Reference proteome</keyword>
<name>A0A7J7KSM8_BUGNE</name>
<dbReference type="InterPro" id="IPR027267">
    <property type="entry name" value="AH/BAR_dom_sf"/>
</dbReference>
<accession>A0A7J7KSM8</accession>
<evidence type="ECO:0000313" key="2">
    <source>
        <dbReference type="Proteomes" id="UP000593567"/>
    </source>
</evidence>
<dbReference type="SUPFAM" id="SSF103657">
    <property type="entry name" value="BAR/IMD domain-like"/>
    <property type="match status" value="1"/>
</dbReference>
<gene>
    <name evidence="1" type="ORF">EB796_000495</name>
</gene>
<dbReference type="Gene3D" id="1.20.1270.60">
    <property type="entry name" value="Arfaptin homology (AH) domain/BAR domain"/>
    <property type="match status" value="1"/>
</dbReference>